<dbReference type="Proteomes" id="UP001215280">
    <property type="component" value="Unassembled WGS sequence"/>
</dbReference>
<comment type="caution">
    <text evidence="1">The sequence shown here is derived from an EMBL/GenBank/DDBJ whole genome shotgun (WGS) entry which is preliminary data.</text>
</comment>
<protein>
    <submittedName>
        <fullName evidence="1">Uncharacterized protein</fullName>
    </submittedName>
</protein>
<proteinExistence type="predicted"/>
<keyword evidence="2" id="KW-1185">Reference proteome</keyword>
<gene>
    <name evidence="1" type="ORF">DFH07DRAFT_775056</name>
</gene>
<reference evidence="1" key="1">
    <citation type="submission" date="2023-03" db="EMBL/GenBank/DDBJ databases">
        <title>Massive genome expansion in bonnet fungi (Mycena s.s.) driven by repeated elements and novel gene families across ecological guilds.</title>
        <authorList>
            <consortium name="Lawrence Berkeley National Laboratory"/>
            <person name="Harder C.B."/>
            <person name="Miyauchi S."/>
            <person name="Viragh M."/>
            <person name="Kuo A."/>
            <person name="Thoen E."/>
            <person name="Andreopoulos B."/>
            <person name="Lu D."/>
            <person name="Skrede I."/>
            <person name="Drula E."/>
            <person name="Henrissat B."/>
            <person name="Morin E."/>
            <person name="Kohler A."/>
            <person name="Barry K."/>
            <person name="LaButti K."/>
            <person name="Morin E."/>
            <person name="Salamov A."/>
            <person name="Lipzen A."/>
            <person name="Mereny Z."/>
            <person name="Hegedus B."/>
            <person name="Baldrian P."/>
            <person name="Stursova M."/>
            <person name="Weitz H."/>
            <person name="Taylor A."/>
            <person name="Grigoriev I.V."/>
            <person name="Nagy L.G."/>
            <person name="Martin F."/>
            <person name="Kauserud H."/>
        </authorList>
    </citation>
    <scope>NUCLEOTIDE SEQUENCE</scope>
    <source>
        <strain evidence="1">CBHHK188m</strain>
    </source>
</reference>
<name>A0AAD7IUN8_9AGAR</name>
<evidence type="ECO:0000313" key="1">
    <source>
        <dbReference type="EMBL" id="KAJ7750724.1"/>
    </source>
</evidence>
<evidence type="ECO:0000313" key="2">
    <source>
        <dbReference type="Proteomes" id="UP001215280"/>
    </source>
</evidence>
<accession>A0AAD7IUN8</accession>
<sequence length="195" mass="22005">MIFHRYCLMPGPFKDYNANRRHLCKMFGWWASFVRNTRLFWKKVVLTPHSTPSQLSLEIKAATTKLLSVTISLDTHMDAAGLSSLSQEELAVHFAECTAVLAVLASSSPQWSSLTVVVSCDFFLGLAVTALTNLRVSELTHFTMGCTFRSAQGFRYPIDTPKLFRGRAPALRNLTVFNSPFPWWRRSILADITDL</sequence>
<dbReference type="EMBL" id="JARJLG010000081">
    <property type="protein sequence ID" value="KAJ7750724.1"/>
    <property type="molecule type" value="Genomic_DNA"/>
</dbReference>
<dbReference type="AlphaFoldDB" id="A0AAD7IUN8"/>
<organism evidence="1 2">
    <name type="scientific">Mycena maculata</name>
    <dbReference type="NCBI Taxonomy" id="230809"/>
    <lineage>
        <taxon>Eukaryota</taxon>
        <taxon>Fungi</taxon>
        <taxon>Dikarya</taxon>
        <taxon>Basidiomycota</taxon>
        <taxon>Agaricomycotina</taxon>
        <taxon>Agaricomycetes</taxon>
        <taxon>Agaricomycetidae</taxon>
        <taxon>Agaricales</taxon>
        <taxon>Marasmiineae</taxon>
        <taxon>Mycenaceae</taxon>
        <taxon>Mycena</taxon>
    </lineage>
</organism>